<dbReference type="RefSeq" id="WP_066077786.1">
    <property type="nucleotide sequence ID" value="NZ_FRDK01000002.1"/>
</dbReference>
<reference evidence="3 4" key="1">
    <citation type="submission" date="2016-03" db="EMBL/GenBank/DDBJ databases">
        <title>Draft genome sequence of Flavobacterium fryxellicola DSM 16209.</title>
        <authorList>
            <person name="Shin S.-K."/>
            <person name="Yi H."/>
        </authorList>
    </citation>
    <scope>NUCLEOTIDE SEQUENCE [LARGE SCALE GENOMIC DNA]</scope>
    <source>
        <strain evidence="3 4">DSM 16209</strain>
    </source>
</reference>
<proteinExistence type="predicted"/>
<sequence>MISTTVDNNLASSWVATSSDALSNQSFLASSAFTIYPNPVSNRVTIQAGKPMTGVKIYSILGALLQEIKTNSQNLNLDLSAYSQGVYFITAYNEESFTVKKN</sequence>
<evidence type="ECO:0000313" key="3">
    <source>
        <dbReference type="EMBL" id="OAB28832.1"/>
    </source>
</evidence>
<evidence type="ECO:0000313" key="4">
    <source>
        <dbReference type="Proteomes" id="UP000077164"/>
    </source>
</evidence>
<evidence type="ECO:0000259" key="2">
    <source>
        <dbReference type="Pfam" id="PF18962"/>
    </source>
</evidence>
<accession>A0A167XYN0</accession>
<dbReference type="Pfam" id="PF18962">
    <property type="entry name" value="Por_Secre_tail"/>
    <property type="match status" value="1"/>
</dbReference>
<dbReference type="InterPro" id="IPR026444">
    <property type="entry name" value="Secre_tail"/>
</dbReference>
<gene>
    <name evidence="3" type="ORF">FBFR_05015</name>
</gene>
<dbReference type="NCBIfam" id="TIGR04183">
    <property type="entry name" value="Por_Secre_tail"/>
    <property type="match status" value="1"/>
</dbReference>
<keyword evidence="4" id="KW-1185">Reference proteome</keyword>
<organism evidence="3 4">
    <name type="scientific">Flavobacterium fryxellicola</name>
    <dbReference type="NCBI Taxonomy" id="249352"/>
    <lineage>
        <taxon>Bacteria</taxon>
        <taxon>Pseudomonadati</taxon>
        <taxon>Bacteroidota</taxon>
        <taxon>Flavobacteriia</taxon>
        <taxon>Flavobacteriales</taxon>
        <taxon>Flavobacteriaceae</taxon>
        <taxon>Flavobacterium</taxon>
    </lineage>
</organism>
<protein>
    <recommendedName>
        <fullName evidence="2">Secretion system C-terminal sorting domain-containing protein</fullName>
    </recommendedName>
</protein>
<name>A0A167XYN0_9FLAO</name>
<evidence type="ECO:0000256" key="1">
    <source>
        <dbReference type="ARBA" id="ARBA00022729"/>
    </source>
</evidence>
<dbReference type="STRING" id="249352.SAMN05444395_102461"/>
<feature type="domain" description="Secretion system C-terminal sorting" evidence="2">
    <location>
        <begin position="35"/>
        <end position="101"/>
    </location>
</feature>
<dbReference type="AlphaFoldDB" id="A0A167XYN0"/>
<dbReference type="EMBL" id="LVJE01000010">
    <property type="protein sequence ID" value="OAB28832.1"/>
    <property type="molecule type" value="Genomic_DNA"/>
</dbReference>
<dbReference type="Proteomes" id="UP000077164">
    <property type="component" value="Unassembled WGS sequence"/>
</dbReference>
<comment type="caution">
    <text evidence="3">The sequence shown here is derived from an EMBL/GenBank/DDBJ whole genome shotgun (WGS) entry which is preliminary data.</text>
</comment>
<keyword evidence="1" id="KW-0732">Signal</keyword>